<protein>
    <recommendedName>
        <fullName evidence="4">HTH gntR-type domain-containing protein</fullName>
    </recommendedName>
</protein>
<dbReference type="Gene3D" id="1.10.10.10">
    <property type="entry name" value="Winged helix-like DNA-binding domain superfamily/Winged helix DNA-binding domain"/>
    <property type="match status" value="1"/>
</dbReference>
<evidence type="ECO:0000256" key="3">
    <source>
        <dbReference type="ARBA" id="ARBA00023163"/>
    </source>
</evidence>
<evidence type="ECO:0000313" key="6">
    <source>
        <dbReference type="Proteomes" id="UP000050969"/>
    </source>
</evidence>
<dbReference type="GO" id="GO:0003700">
    <property type="term" value="F:DNA-binding transcription factor activity"/>
    <property type="evidence" value="ECO:0007669"/>
    <property type="project" value="InterPro"/>
</dbReference>
<name>A0A0R2MZN7_9LACO</name>
<dbReference type="SUPFAM" id="SSF46785">
    <property type="entry name" value="Winged helix' DNA-binding domain"/>
    <property type="match status" value="1"/>
</dbReference>
<keyword evidence="1" id="KW-0805">Transcription regulation</keyword>
<dbReference type="EMBL" id="JQCE01000005">
    <property type="protein sequence ID" value="KRO18300.1"/>
    <property type="molecule type" value="Genomic_DNA"/>
</dbReference>
<dbReference type="CDD" id="cd07377">
    <property type="entry name" value="WHTH_GntR"/>
    <property type="match status" value="1"/>
</dbReference>
<feature type="domain" description="HTH gntR-type" evidence="4">
    <location>
        <begin position="3"/>
        <end position="71"/>
    </location>
</feature>
<dbReference type="InterPro" id="IPR000524">
    <property type="entry name" value="Tscrpt_reg_HTH_GntR"/>
</dbReference>
<sequence length="303" mass="33194">MAQPQYQQILDILKQQIQTQQLPPGSQLPTEMQLAEQYGVSRITSKRALTELESAGFIERVQGRGSFVKQTAALVRTLTPLQSVTPLQQAQVATDLPELAVKAQPLMQISDGTILFGSPTDEELNTIYQLMSDGISIRLFSLAPLPALALPTLQLDWIQAGRLATSTLIRQHRQRIGFWGPTSHPAYSGYVQSLLQTRSPLQTPPGHGITDVLSAGISELDGLIVSDPSQATRVLGQLQESGVHVGQDFGLIVIGNLPGLENTYPLLSRLSYDLNEFRHWMNATEMVNTQSLLTPHLIQGDSI</sequence>
<accession>A0A0R2MZN7</accession>
<keyword evidence="2" id="KW-0238">DNA-binding</keyword>
<evidence type="ECO:0000256" key="2">
    <source>
        <dbReference type="ARBA" id="ARBA00023125"/>
    </source>
</evidence>
<dbReference type="InterPro" id="IPR050679">
    <property type="entry name" value="Bact_HTH_transcr_reg"/>
</dbReference>
<dbReference type="PRINTS" id="PR00035">
    <property type="entry name" value="HTHGNTR"/>
</dbReference>
<dbReference type="RefSeq" id="WP_054776469.1">
    <property type="nucleotide sequence ID" value="NZ_BBBX01000001.1"/>
</dbReference>
<organism evidence="5 6">
    <name type="scientific">Lacticaseibacillus saniviri JCM 17471 = DSM 24301</name>
    <dbReference type="NCBI Taxonomy" id="1293598"/>
    <lineage>
        <taxon>Bacteria</taxon>
        <taxon>Bacillati</taxon>
        <taxon>Bacillota</taxon>
        <taxon>Bacilli</taxon>
        <taxon>Lactobacillales</taxon>
        <taxon>Lactobacillaceae</taxon>
        <taxon>Lacticaseibacillus</taxon>
    </lineage>
</organism>
<dbReference type="SUPFAM" id="SSF53822">
    <property type="entry name" value="Periplasmic binding protein-like I"/>
    <property type="match status" value="1"/>
</dbReference>
<dbReference type="STRING" id="1293598.IV56_GL001431"/>
<dbReference type="PROSITE" id="PS50949">
    <property type="entry name" value="HTH_GNTR"/>
    <property type="match status" value="1"/>
</dbReference>
<dbReference type="OrthoDB" id="9813468at2"/>
<dbReference type="Gene3D" id="3.40.50.2300">
    <property type="match status" value="2"/>
</dbReference>
<evidence type="ECO:0000313" key="5">
    <source>
        <dbReference type="EMBL" id="KRO18300.1"/>
    </source>
</evidence>
<dbReference type="AlphaFoldDB" id="A0A0R2MZN7"/>
<dbReference type="Pfam" id="PF00392">
    <property type="entry name" value="GntR"/>
    <property type="match status" value="1"/>
</dbReference>
<dbReference type="InterPro" id="IPR036388">
    <property type="entry name" value="WH-like_DNA-bd_sf"/>
</dbReference>
<evidence type="ECO:0000259" key="4">
    <source>
        <dbReference type="PROSITE" id="PS50949"/>
    </source>
</evidence>
<keyword evidence="3" id="KW-0804">Transcription</keyword>
<gene>
    <name evidence="5" type="ORF">IV56_GL001431</name>
</gene>
<dbReference type="PANTHER" id="PTHR44846">
    <property type="entry name" value="MANNOSYL-D-GLYCERATE TRANSPORT/METABOLISM SYSTEM REPRESSOR MNGR-RELATED"/>
    <property type="match status" value="1"/>
</dbReference>
<dbReference type="InterPro" id="IPR036390">
    <property type="entry name" value="WH_DNA-bd_sf"/>
</dbReference>
<reference evidence="5 6" key="1">
    <citation type="journal article" date="2015" name="Genome Announc.">
        <title>Expanding the biotechnology potential of lactobacilli through comparative genomics of 213 strains and associated genera.</title>
        <authorList>
            <person name="Sun Z."/>
            <person name="Harris H.M."/>
            <person name="McCann A."/>
            <person name="Guo C."/>
            <person name="Argimon S."/>
            <person name="Zhang W."/>
            <person name="Yang X."/>
            <person name="Jeffery I.B."/>
            <person name="Cooney J.C."/>
            <person name="Kagawa T.F."/>
            <person name="Liu W."/>
            <person name="Song Y."/>
            <person name="Salvetti E."/>
            <person name="Wrobel A."/>
            <person name="Rasinkangas P."/>
            <person name="Parkhill J."/>
            <person name="Rea M.C."/>
            <person name="O'Sullivan O."/>
            <person name="Ritari J."/>
            <person name="Douillard F.P."/>
            <person name="Paul Ross R."/>
            <person name="Yang R."/>
            <person name="Briner A.E."/>
            <person name="Felis G.E."/>
            <person name="de Vos W.M."/>
            <person name="Barrangou R."/>
            <person name="Klaenhammer T.R."/>
            <person name="Caufield P.W."/>
            <person name="Cui Y."/>
            <person name="Zhang H."/>
            <person name="O'Toole P.W."/>
        </authorList>
    </citation>
    <scope>NUCLEOTIDE SEQUENCE [LARGE SCALE GENOMIC DNA]</scope>
    <source>
        <strain evidence="5 6">DSM 24301</strain>
    </source>
</reference>
<dbReference type="FunFam" id="1.10.10.10:FF:000079">
    <property type="entry name" value="GntR family transcriptional regulator"/>
    <property type="match status" value="1"/>
</dbReference>
<evidence type="ECO:0000256" key="1">
    <source>
        <dbReference type="ARBA" id="ARBA00023015"/>
    </source>
</evidence>
<dbReference type="GO" id="GO:0003677">
    <property type="term" value="F:DNA binding"/>
    <property type="evidence" value="ECO:0007669"/>
    <property type="project" value="UniProtKB-KW"/>
</dbReference>
<keyword evidence="6" id="KW-1185">Reference proteome</keyword>
<proteinExistence type="predicted"/>
<comment type="caution">
    <text evidence="5">The sequence shown here is derived from an EMBL/GenBank/DDBJ whole genome shotgun (WGS) entry which is preliminary data.</text>
</comment>
<dbReference type="SMART" id="SM00345">
    <property type="entry name" value="HTH_GNTR"/>
    <property type="match status" value="1"/>
</dbReference>
<dbReference type="Proteomes" id="UP000050969">
    <property type="component" value="Unassembled WGS sequence"/>
</dbReference>
<dbReference type="PATRIC" id="fig|1293598.4.peg.1496"/>
<dbReference type="InterPro" id="IPR028082">
    <property type="entry name" value="Peripla_BP_I"/>
</dbReference>